<feature type="compositionally biased region" description="Polar residues" evidence="7">
    <location>
        <begin position="161"/>
        <end position="179"/>
    </location>
</feature>
<dbReference type="GO" id="GO:0005634">
    <property type="term" value="C:nucleus"/>
    <property type="evidence" value="ECO:0007669"/>
    <property type="project" value="UniProtKB-SubCell"/>
</dbReference>
<dbReference type="Proteomes" id="UP001180020">
    <property type="component" value="Unassembled WGS sequence"/>
</dbReference>
<dbReference type="EMBL" id="JAUJYO010000004">
    <property type="protein sequence ID" value="KAK1319911.1"/>
    <property type="molecule type" value="Genomic_DNA"/>
</dbReference>
<evidence type="ECO:0000256" key="1">
    <source>
        <dbReference type="ARBA" id="ARBA00004123"/>
    </source>
</evidence>
<dbReference type="InterPro" id="IPR013087">
    <property type="entry name" value="Znf_C2H2_type"/>
</dbReference>
<feature type="region of interest" description="Disordered" evidence="7">
    <location>
        <begin position="637"/>
        <end position="751"/>
    </location>
</feature>
<dbReference type="SMART" id="SM00443">
    <property type="entry name" value="G_patch"/>
    <property type="match status" value="1"/>
</dbReference>
<feature type="domain" description="WRKY" evidence="9">
    <location>
        <begin position="194"/>
        <end position="260"/>
    </location>
</feature>
<feature type="compositionally biased region" description="Low complexity" evidence="7">
    <location>
        <begin position="400"/>
        <end position="411"/>
    </location>
</feature>
<dbReference type="PANTHER" id="PTHR47251:SF1">
    <property type="entry name" value="FINGER DOMAIN PROTEIN, PUTATIVE (AFU_ORTHOLOGUE AFUA_3G04180)-RELATED"/>
    <property type="match status" value="1"/>
</dbReference>
<dbReference type="FunFam" id="2.20.25.80:FF:000002">
    <property type="entry name" value="probable WRKY transcription factor 31"/>
    <property type="match status" value="1"/>
</dbReference>
<dbReference type="AlphaFoldDB" id="A0AAV9F1N3"/>
<evidence type="ECO:0000256" key="2">
    <source>
        <dbReference type="ARBA" id="ARBA00023015"/>
    </source>
</evidence>
<feature type="region of interest" description="Disordered" evidence="7">
    <location>
        <begin position="143"/>
        <end position="180"/>
    </location>
</feature>
<protein>
    <submittedName>
        <fullName evidence="10">WRKY transcription factor 6</fullName>
    </submittedName>
</protein>
<name>A0AAV9F1N3_ACOCL</name>
<dbReference type="PANTHER" id="PTHR47251">
    <property type="entry name" value="FINGER DOMAIN PROTEIN, PUTATIVE (AFU_ORTHOLOGUE AFUA_3G04180)-RELATED"/>
    <property type="match status" value="1"/>
</dbReference>
<dbReference type="Pfam" id="PF03106">
    <property type="entry name" value="WRKY"/>
    <property type="match status" value="1"/>
</dbReference>
<dbReference type="Gene3D" id="2.20.25.80">
    <property type="entry name" value="WRKY domain"/>
    <property type="match status" value="1"/>
</dbReference>
<dbReference type="SMART" id="SM00774">
    <property type="entry name" value="WRKY"/>
    <property type="match status" value="1"/>
</dbReference>
<dbReference type="InterPro" id="IPR036576">
    <property type="entry name" value="WRKY_dom_sf"/>
</dbReference>
<evidence type="ECO:0000256" key="5">
    <source>
        <dbReference type="ARBA" id="ARBA00023242"/>
    </source>
</evidence>
<keyword evidence="2" id="KW-0805">Transcription regulation</keyword>
<feature type="region of interest" description="Disordered" evidence="7">
    <location>
        <begin position="110"/>
        <end position="129"/>
    </location>
</feature>
<dbReference type="PROSITE" id="PS00028">
    <property type="entry name" value="ZINC_FINGER_C2H2_1"/>
    <property type="match status" value="1"/>
</dbReference>
<keyword evidence="5" id="KW-0539">Nucleus</keyword>
<comment type="subcellular location">
    <subcellularLocation>
        <location evidence="1">Nucleus</location>
    </subcellularLocation>
</comment>
<keyword evidence="11" id="KW-1185">Reference proteome</keyword>
<evidence type="ECO:0000313" key="10">
    <source>
        <dbReference type="EMBL" id="KAK1319911.1"/>
    </source>
</evidence>
<evidence type="ECO:0000256" key="6">
    <source>
        <dbReference type="SAM" id="Coils"/>
    </source>
</evidence>
<dbReference type="PROSITE" id="PS50811">
    <property type="entry name" value="WRKY"/>
    <property type="match status" value="1"/>
</dbReference>
<organism evidence="10 11">
    <name type="scientific">Acorus calamus</name>
    <name type="common">Sweet flag</name>
    <dbReference type="NCBI Taxonomy" id="4465"/>
    <lineage>
        <taxon>Eukaryota</taxon>
        <taxon>Viridiplantae</taxon>
        <taxon>Streptophyta</taxon>
        <taxon>Embryophyta</taxon>
        <taxon>Tracheophyta</taxon>
        <taxon>Spermatophyta</taxon>
        <taxon>Magnoliopsida</taxon>
        <taxon>Liliopsida</taxon>
        <taxon>Acoraceae</taxon>
        <taxon>Acorus</taxon>
    </lineage>
</organism>
<feature type="compositionally biased region" description="Low complexity" evidence="7">
    <location>
        <begin position="670"/>
        <end position="685"/>
    </location>
</feature>
<evidence type="ECO:0000256" key="3">
    <source>
        <dbReference type="ARBA" id="ARBA00023125"/>
    </source>
</evidence>
<keyword evidence="6" id="KW-0175">Coiled coil</keyword>
<dbReference type="InterPro" id="IPR000467">
    <property type="entry name" value="G_patch_dom"/>
</dbReference>
<sequence>MEITLLHPGDRDDRVKEVDFFSDKLHRSAHAEPVRTDGPTACMDHSVNTGLRLHTACSSVVEEKPRLIALQRELGGLKDENLMLRSQLDQLMRSIGGLRAQLVMEMQQLEREKMRSEQKEERSPLPLTAQQFIDPGLAVALDIDEPSEPTDPPLDDRNAGTKESSQAKTVETSADQVSSDVPCRKARVSVRARSDAPMISDGCQWRKYGQKMAKGNPCPRAYYRCTMAVGCPVRKQVQRCAEDKEILVTTYEGNHNHPLPPAATAMANTTSAAAAMLLSGSSTSTTIASGFYPSAALPYPASTMATLSASAPFPTVTLDLTQPPPTTAAAAAPVQRFPLLGQPMYLPHHKITSLPSMGHRLPASVMETVTAAIASDPNFTAALTAAISSIMGGPSRDPCSNNNNGNNSISNGDHHNNVNSHNGSPARPPQSCLTNFSTVSNNTVVREMDGKRYNGFQDKRQRERDEAYADSLIEDLGEEFRLPINHKPTENLDKDNLEQASLDTQLTSANIGYRLLQKMGWKGKGLGKDEQGIVEPIKAGIRDAKLGVGKQEQDDFFTAEENIQRKKLEVEIKETEELVKKREVIAEREQRIQSEVKEIKKVFFCDLCNKQYKLAMEFEVHLSSYDHNHRKRFKEMKEMHGAGSRDERQKREQLRQEKEMAKFAQMADAQKQQKQQQQQQQQQEQSGAPSDASASRAATELAVPDQRQTLKFGFSSKPGASKKASFGGPAKKPKVAMKVSSVFGNDSDEES</sequence>
<reference evidence="10" key="2">
    <citation type="submission" date="2023-06" db="EMBL/GenBank/DDBJ databases">
        <authorList>
            <person name="Ma L."/>
            <person name="Liu K.-W."/>
            <person name="Li Z."/>
            <person name="Hsiao Y.-Y."/>
            <person name="Qi Y."/>
            <person name="Fu T."/>
            <person name="Tang G."/>
            <person name="Zhang D."/>
            <person name="Sun W.-H."/>
            <person name="Liu D.-K."/>
            <person name="Li Y."/>
            <person name="Chen G.-Z."/>
            <person name="Liu X.-D."/>
            <person name="Liao X.-Y."/>
            <person name="Jiang Y.-T."/>
            <person name="Yu X."/>
            <person name="Hao Y."/>
            <person name="Huang J."/>
            <person name="Zhao X.-W."/>
            <person name="Ke S."/>
            <person name="Chen Y.-Y."/>
            <person name="Wu W.-L."/>
            <person name="Hsu J.-L."/>
            <person name="Lin Y.-F."/>
            <person name="Huang M.-D."/>
            <person name="Li C.-Y."/>
            <person name="Huang L."/>
            <person name="Wang Z.-W."/>
            <person name="Zhao X."/>
            <person name="Zhong W.-Y."/>
            <person name="Peng D.-H."/>
            <person name="Ahmad S."/>
            <person name="Lan S."/>
            <person name="Zhang J.-S."/>
            <person name="Tsai W.-C."/>
            <person name="Van De Peer Y."/>
            <person name="Liu Z.-J."/>
        </authorList>
    </citation>
    <scope>NUCLEOTIDE SEQUENCE</scope>
    <source>
        <strain evidence="10">CP</strain>
        <tissue evidence="10">Leaves</tissue>
    </source>
</reference>
<evidence type="ECO:0000313" key="11">
    <source>
        <dbReference type="Proteomes" id="UP001180020"/>
    </source>
</evidence>
<evidence type="ECO:0000259" key="9">
    <source>
        <dbReference type="PROSITE" id="PS50811"/>
    </source>
</evidence>
<accession>A0AAV9F1N3</accession>
<feature type="compositionally biased region" description="Basic and acidic residues" evidence="7">
    <location>
        <begin position="110"/>
        <end position="123"/>
    </location>
</feature>
<gene>
    <name evidence="10" type="primary">WRKY6</name>
    <name evidence="10" type="ORF">QJS10_CPB04g01114</name>
</gene>
<dbReference type="GO" id="GO:0003700">
    <property type="term" value="F:DNA-binding transcription factor activity"/>
    <property type="evidence" value="ECO:0007669"/>
    <property type="project" value="InterPro"/>
</dbReference>
<feature type="region of interest" description="Disordered" evidence="7">
    <location>
        <begin position="396"/>
        <end position="436"/>
    </location>
</feature>
<feature type="compositionally biased region" description="Basic and acidic residues" evidence="7">
    <location>
        <begin position="637"/>
        <end position="661"/>
    </location>
</feature>
<keyword evidence="4" id="KW-0804">Transcription</keyword>
<dbReference type="Pfam" id="PF01585">
    <property type="entry name" value="G-patch"/>
    <property type="match status" value="1"/>
</dbReference>
<keyword evidence="3" id="KW-0238">DNA-binding</keyword>
<evidence type="ECO:0000256" key="7">
    <source>
        <dbReference type="SAM" id="MobiDB-lite"/>
    </source>
</evidence>
<dbReference type="GO" id="GO:0043565">
    <property type="term" value="F:sequence-specific DNA binding"/>
    <property type="evidence" value="ECO:0007669"/>
    <property type="project" value="InterPro"/>
</dbReference>
<comment type="caution">
    <text evidence="10">The sequence shown here is derived from an EMBL/GenBank/DDBJ whole genome shotgun (WGS) entry which is preliminary data.</text>
</comment>
<dbReference type="SUPFAM" id="SSF118290">
    <property type="entry name" value="WRKY DNA-binding domain"/>
    <property type="match status" value="1"/>
</dbReference>
<evidence type="ECO:0000259" key="8">
    <source>
        <dbReference type="PROSITE" id="PS50174"/>
    </source>
</evidence>
<reference evidence="10" key="1">
    <citation type="journal article" date="2023" name="Nat. Commun.">
        <title>Diploid and tetraploid genomes of Acorus and the evolution of monocots.</title>
        <authorList>
            <person name="Ma L."/>
            <person name="Liu K.W."/>
            <person name="Li Z."/>
            <person name="Hsiao Y.Y."/>
            <person name="Qi Y."/>
            <person name="Fu T."/>
            <person name="Tang G.D."/>
            <person name="Zhang D."/>
            <person name="Sun W.H."/>
            <person name="Liu D.K."/>
            <person name="Li Y."/>
            <person name="Chen G.Z."/>
            <person name="Liu X.D."/>
            <person name="Liao X.Y."/>
            <person name="Jiang Y.T."/>
            <person name="Yu X."/>
            <person name="Hao Y."/>
            <person name="Huang J."/>
            <person name="Zhao X.W."/>
            <person name="Ke S."/>
            <person name="Chen Y.Y."/>
            <person name="Wu W.L."/>
            <person name="Hsu J.L."/>
            <person name="Lin Y.F."/>
            <person name="Huang M.D."/>
            <person name="Li C.Y."/>
            <person name="Huang L."/>
            <person name="Wang Z.W."/>
            <person name="Zhao X."/>
            <person name="Zhong W.Y."/>
            <person name="Peng D.H."/>
            <person name="Ahmad S."/>
            <person name="Lan S."/>
            <person name="Zhang J.S."/>
            <person name="Tsai W.C."/>
            <person name="Van de Peer Y."/>
            <person name="Liu Z.J."/>
        </authorList>
    </citation>
    <scope>NUCLEOTIDE SEQUENCE</scope>
    <source>
        <strain evidence="10">CP</strain>
    </source>
</reference>
<evidence type="ECO:0000256" key="4">
    <source>
        <dbReference type="ARBA" id="ARBA00023163"/>
    </source>
</evidence>
<dbReference type="InterPro" id="IPR003657">
    <property type="entry name" value="WRKY_dom"/>
</dbReference>
<feature type="coiled-coil region" evidence="6">
    <location>
        <begin position="558"/>
        <end position="585"/>
    </location>
</feature>
<feature type="domain" description="G-patch" evidence="8">
    <location>
        <begin position="508"/>
        <end position="553"/>
    </location>
</feature>
<dbReference type="PROSITE" id="PS50174">
    <property type="entry name" value="G_PATCH"/>
    <property type="match status" value="1"/>
</dbReference>
<proteinExistence type="predicted"/>